<accession>A0ACD1E1E3</accession>
<evidence type="ECO:0000313" key="2">
    <source>
        <dbReference type="Proteomes" id="UP000681794"/>
    </source>
</evidence>
<proteinExistence type="predicted"/>
<gene>
    <name evidence="1" type="ORF">KM842_09670</name>
</gene>
<name>A0ACD1E1E3_9MICO</name>
<keyword evidence="2" id="KW-1185">Reference proteome</keyword>
<reference evidence="1" key="1">
    <citation type="submission" date="2021-06" db="EMBL/GenBank/DDBJ databases">
        <authorList>
            <person name="Ellington A.J."/>
            <person name="Bryan N.C."/>
            <person name="Christner B.C."/>
            <person name="Reisch C.R."/>
        </authorList>
    </citation>
    <scope>NUCLEOTIDE SEQUENCE</scope>
    <source>
        <strain evidence="1">L6-1</strain>
    </source>
</reference>
<dbReference type="Proteomes" id="UP000681794">
    <property type="component" value="Chromosome"/>
</dbReference>
<evidence type="ECO:0000313" key="1">
    <source>
        <dbReference type="EMBL" id="QWS32558.1"/>
    </source>
</evidence>
<organism evidence="1 2">
    <name type="scientific">Curtobacterium aetherium</name>
    <dbReference type="NCBI Taxonomy" id="2841594"/>
    <lineage>
        <taxon>Bacteria</taxon>
        <taxon>Bacillati</taxon>
        <taxon>Actinomycetota</taxon>
        <taxon>Actinomycetes</taxon>
        <taxon>Micrococcales</taxon>
        <taxon>Microbacteriaceae</taxon>
        <taxon>Curtobacterium</taxon>
    </lineage>
</organism>
<protein>
    <submittedName>
        <fullName evidence="1">SDR family oxidoreductase</fullName>
    </submittedName>
</protein>
<dbReference type="EMBL" id="CP076544">
    <property type="protein sequence ID" value="QWS32558.1"/>
    <property type="molecule type" value="Genomic_DNA"/>
</dbReference>
<sequence length="235" mass="24525">MTDIDGAVVLVTGANGGLGQEFVRQLRERGAARVYAAARSPRTWDDGGVVPTRLDVTDAASVRDAAAGADDVTVVINNAGVLRSGSLVDGDLDDVRAQMETNFFGPLQVTRAFAPALRRSHGAVVNVASALSWFAIGNGYSASKAALWSATDSLRLELAADGVQVLGAYLAFTDTPMTAGDMPKNDPADVVAAVLDGLEAGAHEVLADELTRAARAGLSAPVHERYDALQEAHRR</sequence>